<name>A0AAV7LQR6_PLEWA</name>
<feature type="region of interest" description="Disordered" evidence="1">
    <location>
        <begin position="1"/>
        <end position="20"/>
    </location>
</feature>
<reference evidence="2" key="1">
    <citation type="journal article" date="2022" name="bioRxiv">
        <title>Sequencing and chromosome-scale assembly of the giantPleurodeles waltlgenome.</title>
        <authorList>
            <person name="Brown T."/>
            <person name="Elewa A."/>
            <person name="Iarovenko S."/>
            <person name="Subramanian E."/>
            <person name="Araus A.J."/>
            <person name="Petzold A."/>
            <person name="Susuki M."/>
            <person name="Suzuki K.-i.T."/>
            <person name="Hayashi T."/>
            <person name="Toyoda A."/>
            <person name="Oliveira C."/>
            <person name="Osipova E."/>
            <person name="Leigh N.D."/>
            <person name="Simon A."/>
            <person name="Yun M.H."/>
        </authorList>
    </citation>
    <scope>NUCLEOTIDE SEQUENCE</scope>
    <source>
        <strain evidence="2">20211129_DDA</strain>
        <tissue evidence="2">Liver</tissue>
    </source>
</reference>
<evidence type="ECO:0000313" key="3">
    <source>
        <dbReference type="Proteomes" id="UP001066276"/>
    </source>
</evidence>
<protein>
    <submittedName>
        <fullName evidence="2">Uncharacterized protein</fullName>
    </submittedName>
</protein>
<sequence length="180" mass="19134">MCRLGRTTAQNAKGAPKNRLQRFQRLEMRMPAGQHGRGQQAPQGAGTPKKLKVAPSCGDSVPSREPTARPSHRPGPAGATARHSSKEDQGAAMGPRPPSTKRMQPKRRETTYSKRRGETPPTPEKISGLNQPPEGPRVPGNTASAAVVRRILSMPQHPEHGGKANTARGSHPRGSNSGGS</sequence>
<dbReference type="EMBL" id="JANPWB010000015">
    <property type="protein sequence ID" value="KAJ1093901.1"/>
    <property type="molecule type" value="Genomic_DNA"/>
</dbReference>
<keyword evidence="3" id="KW-1185">Reference proteome</keyword>
<feature type="compositionally biased region" description="Basic and acidic residues" evidence="1">
    <location>
        <begin position="106"/>
        <end position="118"/>
    </location>
</feature>
<accession>A0AAV7LQR6</accession>
<gene>
    <name evidence="2" type="ORF">NDU88_006989</name>
</gene>
<proteinExistence type="predicted"/>
<dbReference type="AlphaFoldDB" id="A0AAV7LQR6"/>
<organism evidence="2 3">
    <name type="scientific">Pleurodeles waltl</name>
    <name type="common">Iberian ribbed newt</name>
    <dbReference type="NCBI Taxonomy" id="8319"/>
    <lineage>
        <taxon>Eukaryota</taxon>
        <taxon>Metazoa</taxon>
        <taxon>Chordata</taxon>
        <taxon>Craniata</taxon>
        <taxon>Vertebrata</taxon>
        <taxon>Euteleostomi</taxon>
        <taxon>Amphibia</taxon>
        <taxon>Batrachia</taxon>
        <taxon>Caudata</taxon>
        <taxon>Salamandroidea</taxon>
        <taxon>Salamandridae</taxon>
        <taxon>Pleurodelinae</taxon>
        <taxon>Pleurodeles</taxon>
    </lineage>
</organism>
<feature type="region of interest" description="Disordered" evidence="1">
    <location>
        <begin position="26"/>
        <end position="180"/>
    </location>
</feature>
<dbReference type="Proteomes" id="UP001066276">
    <property type="component" value="Chromosome 11"/>
</dbReference>
<evidence type="ECO:0000313" key="2">
    <source>
        <dbReference type="EMBL" id="KAJ1093901.1"/>
    </source>
</evidence>
<comment type="caution">
    <text evidence="2">The sequence shown here is derived from an EMBL/GenBank/DDBJ whole genome shotgun (WGS) entry which is preliminary data.</text>
</comment>
<evidence type="ECO:0000256" key="1">
    <source>
        <dbReference type="SAM" id="MobiDB-lite"/>
    </source>
</evidence>